<evidence type="ECO:0000256" key="2">
    <source>
        <dbReference type="ARBA" id="ARBA00022679"/>
    </source>
</evidence>
<gene>
    <name evidence="4" type="ORF">EAH80_15445</name>
</gene>
<dbReference type="Proteomes" id="UP000320095">
    <property type="component" value="Unassembled WGS sequence"/>
</dbReference>
<dbReference type="AlphaFoldDB" id="A0A502EB40"/>
<dbReference type="GO" id="GO:0008168">
    <property type="term" value="F:methyltransferase activity"/>
    <property type="evidence" value="ECO:0007669"/>
    <property type="project" value="UniProtKB-KW"/>
</dbReference>
<dbReference type="InterPro" id="IPR029063">
    <property type="entry name" value="SAM-dependent_MTases_sf"/>
</dbReference>
<keyword evidence="1 4" id="KW-0489">Methyltransferase</keyword>
<reference evidence="4 5" key="1">
    <citation type="journal article" date="2019" name="Environ. Microbiol.">
        <title>Species interactions and distinct microbial communities in high Arctic permafrost affected cryosols are associated with the CH4 and CO2 gas fluxes.</title>
        <authorList>
            <person name="Altshuler I."/>
            <person name="Hamel J."/>
            <person name="Turney S."/>
            <person name="Magnuson E."/>
            <person name="Levesque R."/>
            <person name="Greer C."/>
            <person name="Whyte L.G."/>
        </authorList>
    </citation>
    <scope>NUCLEOTIDE SEQUENCE [LARGE SCALE GENOMIC DNA]</scope>
    <source>
        <strain evidence="4 5">S5.20</strain>
    </source>
</reference>
<keyword evidence="5" id="KW-1185">Reference proteome</keyword>
<evidence type="ECO:0000256" key="1">
    <source>
        <dbReference type="ARBA" id="ARBA00022603"/>
    </source>
</evidence>
<organism evidence="4 5">
    <name type="scientific">Mycolicibacterium hodleri</name>
    <dbReference type="NCBI Taxonomy" id="49897"/>
    <lineage>
        <taxon>Bacteria</taxon>
        <taxon>Bacillati</taxon>
        <taxon>Actinomycetota</taxon>
        <taxon>Actinomycetes</taxon>
        <taxon>Mycobacteriales</taxon>
        <taxon>Mycobacteriaceae</taxon>
        <taxon>Mycolicibacterium</taxon>
    </lineage>
</organism>
<dbReference type="InterPro" id="IPR041698">
    <property type="entry name" value="Methyltransf_25"/>
</dbReference>
<keyword evidence="2 4" id="KW-0808">Transferase</keyword>
<dbReference type="RefSeq" id="WP_140692394.1">
    <property type="nucleotide sequence ID" value="NZ_RCZG01000005.1"/>
</dbReference>
<proteinExistence type="predicted"/>
<dbReference type="PANTHER" id="PTHR43861">
    <property type="entry name" value="TRANS-ACONITATE 2-METHYLTRANSFERASE-RELATED"/>
    <property type="match status" value="1"/>
</dbReference>
<evidence type="ECO:0000259" key="3">
    <source>
        <dbReference type="Pfam" id="PF13649"/>
    </source>
</evidence>
<accession>A0A502EB40</accession>
<dbReference type="GO" id="GO:0032259">
    <property type="term" value="P:methylation"/>
    <property type="evidence" value="ECO:0007669"/>
    <property type="project" value="UniProtKB-KW"/>
</dbReference>
<sequence>MTDWSGDEYAQLSGLQRSMIGEAMAGLEFRAGDSVLDIGCGDGFLTRAIATLTPQGMVVGADPSHRMVATAARSVTVDGSGPWFVIADVRDLPFAECFDVAVSFNALHWVPEQERALHQIATVLRPGGSVTVQMVCAGTRPSLEDVAMELCVESHWAQWFEGFEPPFVHVEPERYVDFAAAAGLVLDDVTVADREWDFGSREAFAAWSAMGSTAWTDRLPEGRRAQFVEEQVGAYEPIAGEPGLFRFMQMRARLHRGETG</sequence>
<evidence type="ECO:0000313" key="4">
    <source>
        <dbReference type="EMBL" id="TPG33651.1"/>
    </source>
</evidence>
<dbReference type="EMBL" id="RCZG01000005">
    <property type="protein sequence ID" value="TPG33651.1"/>
    <property type="molecule type" value="Genomic_DNA"/>
</dbReference>
<dbReference type="PANTHER" id="PTHR43861:SF1">
    <property type="entry name" value="TRANS-ACONITATE 2-METHYLTRANSFERASE"/>
    <property type="match status" value="1"/>
</dbReference>
<dbReference type="CDD" id="cd02440">
    <property type="entry name" value="AdoMet_MTases"/>
    <property type="match status" value="1"/>
</dbReference>
<protein>
    <submittedName>
        <fullName evidence="4">SAM-dependent methyltransferase</fullName>
    </submittedName>
</protein>
<dbReference type="Pfam" id="PF13649">
    <property type="entry name" value="Methyltransf_25"/>
    <property type="match status" value="1"/>
</dbReference>
<dbReference type="OrthoDB" id="5174037at2"/>
<dbReference type="Gene3D" id="3.40.50.150">
    <property type="entry name" value="Vaccinia Virus protein VP39"/>
    <property type="match status" value="1"/>
</dbReference>
<name>A0A502EB40_9MYCO</name>
<evidence type="ECO:0000313" key="5">
    <source>
        <dbReference type="Proteomes" id="UP000320095"/>
    </source>
</evidence>
<comment type="caution">
    <text evidence="4">The sequence shown here is derived from an EMBL/GenBank/DDBJ whole genome shotgun (WGS) entry which is preliminary data.</text>
</comment>
<feature type="domain" description="Methyltransferase" evidence="3">
    <location>
        <begin position="35"/>
        <end position="128"/>
    </location>
</feature>
<dbReference type="SUPFAM" id="SSF53335">
    <property type="entry name" value="S-adenosyl-L-methionine-dependent methyltransferases"/>
    <property type="match status" value="1"/>
</dbReference>